<dbReference type="EMBL" id="WIXK01000003">
    <property type="protein sequence ID" value="MQY42634.1"/>
    <property type="molecule type" value="Genomic_DNA"/>
</dbReference>
<feature type="chain" id="PRO_5032899124" evidence="1">
    <location>
        <begin position="21"/>
        <end position="190"/>
    </location>
</feature>
<keyword evidence="3" id="KW-1185">Reference proteome</keyword>
<organism evidence="2 3">
    <name type="scientific">Tritonibacter aquimaris</name>
    <dbReference type="NCBI Taxonomy" id="2663379"/>
    <lineage>
        <taxon>Bacteria</taxon>
        <taxon>Pseudomonadati</taxon>
        <taxon>Pseudomonadota</taxon>
        <taxon>Alphaproteobacteria</taxon>
        <taxon>Rhodobacterales</taxon>
        <taxon>Paracoccaceae</taxon>
        <taxon>Tritonibacter</taxon>
    </lineage>
</organism>
<comment type="caution">
    <text evidence="2">The sequence shown here is derived from an EMBL/GenBank/DDBJ whole genome shotgun (WGS) entry which is preliminary data.</text>
</comment>
<evidence type="ECO:0000256" key="1">
    <source>
        <dbReference type="SAM" id="SignalP"/>
    </source>
</evidence>
<dbReference type="RefSeq" id="WP_153546967.1">
    <property type="nucleotide sequence ID" value="NZ_WIXK01000003.1"/>
</dbReference>
<feature type="signal peptide" evidence="1">
    <location>
        <begin position="1"/>
        <end position="20"/>
    </location>
</feature>
<gene>
    <name evidence="2" type="ORF">GG681_08255</name>
</gene>
<dbReference type="Proteomes" id="UP000436694">
    <property type="component" value="Unassembled WGS sequence"/>
</dbReference>
<evidence type="ECO:0000313" key="2">
    <source>
        <dbReference type="EMBL" id="MQY42634.1"/>
    </source>
</evidence>
<evidence type="ECO:0000313" key="3">
    <source>
        <dbReference type="Proteomes" id="UP000436694"/>
    </source>
</evidence>
<keyword evidence="1" id="KW-0732">Signal</keyword>
<protein>
    <submittedName>
        <fullName evidence="2">Uncharacterized protein</fullName>
    </submittedName>
</protein>
<name>A0A844AW75_9RHOB</name>
<reference evidence="2 3" key="1">
    <citation type="submission" date="2019-10" db="EMBL/GenBank/DDBJ databases">
        <title>Epibacterium sp. nov., isolated from seawater.</title>
        <authorList>
            <person name="Zhang X."/>
            <person name="Li N."/>
        </authorList>
    </citation>
    <scope>NUCLEOTIDE SEQUENCE [LARGE SCALE GENOMIC DNA]</scope>
    <source>
        <strain evidence="2 3">SM1969</strain>
    </source>
</reference>
<sequence length="190" mass="20518">MKLPVLVCALWTSVSPAAFGNEYAPAMKRFMQDELMSWAQSDVLIAAIKRQNARTNGYTQGDIEELDRQWSSEIGKANTPIITPVLGNAAAHFLRLKVAGSGGQISEAFIMDAQGLTVAASDITSDYWQGDEDKFTQSFGQGADAYHLGEVDLDHSTHMYQVQISLTLHDPDSGTPIGALTVGVVADTLK</sequence>
<accession>A0A844AW75</accession>
<dbReference type="AlphaFoldDB" id="A0A844AW75"/>
<proteinExistence type="predicted"/>